<protein>
    <recommendedName>
        <fullName evidence="1">Immunoglobulin domain-containing protein</fullName>
    </recommendedName>
</protein>
<dbReference type="AlphaFoldDB" id="A0AAD8FHQ0"/>
<feature type="domain" description="Immunoglobulin" evidence="1">
    <location>
        <begin position="512"/>
        <end position="605"/>
    </location>
</feature>
<dbReference type="Gene3D" id="2.60.40.10">
    <property type="entry name" value="Immunoglobulins"/>
    <property type="match status" value="2"/>
</dbReference>
<feature type="domain" description="Immunoglobulin" evidence="1">
    <location>
        <begin position="29"/>
        <end position="132"/>
    </location>
</feature>
<dbReference type="GO" id="GO:0038023">
    <property type="term" value="F:signaling receptor activity"/>
    <property type="evidence" value="ECO:0007669"/>
    <property type="project" value="InterPro"/>
</dbReference>
<dbReference type="Proteomes" id="UP001233172">
    <property type="component" value="Unassembled WGS sequence"/>
</dbReference>
<feature type="domain" description="Immunoglobulin" evidence="1">
    <location>
        <begin position="997"/>
        <end position="1108"/>
    </location>
</feature>
<dbReference type="GO" id="GO:0002250">
    <property type="term" value="P:adaptive immune response"/>
    <property type="evidence" value="ECO:0007669"/>
    <property type="project" value="InterPro"/>
</dbReference>
<reference evidence="2" key="2">
    <citation type="submission" date="2023-04" db="EMBL/GenBank/DDBJ databases">
        <authorList>
            <person name="Bu L."/>
            <person name="Lu L."/>
            <person name="Laidemitt M.R."/>
            <person name="Zhang S.M."/>
            <person name="Mutuku M."/>
            <person name="Mkoji G."/>
            <person name="Steinauer M."/>
            <person name="Loker E.S."/>
        </authorList>
    </citation>
    <scope>NUCLEOTIDE SEQUENCE</scope>
    <source>
        <strain evidence="2">KasaAsao</strain>
        <tissue evidence="2">Whole Snail</tissue>
    </source>
</reference>
<dbReference type="PANTHER" id="PTHR15343:SF0">
    <property type="entry name" value="T-CELL ANTIGEN CD7"/>
    <property type="match status" value="1"/>
</dbReference>
<organism evidence="2 3">
    <name type="scientific">Biomphalaria pfeifferi</name>
    <name type="common">Bloodfluke planorb</name>
    <name type="synonym">Freshwater snail</name>
    <dbReference type="NCBI Taxonomy" id="112525"/>
    <lineage>
        <taxon>Eukaryota</taxon>
        <taxon>Metazoa</taxon>
        <taxon>Spiralia</taxon>
        <taxon>Lophotrochozoa</taxon>
        <taxon>Mollusca</taxon>
        <taxon>Gastropoda</taxon>
        <taxon>Heterobranchia</taxon>
        <taxon>Euthyneura</taxon>
        <taxon>Panpulmonata</taxon>
        <taxon>Hygrophila</taxon>
        <taxon>Lymnaeoidea</taxon>
        <taxon>Planorbidae</taxon>
        <taxon>Biomphalaria</taxon>
    </lineage>
</organism>
<feature type="domain" description="Immunoglobulin" evidence="1">
    <location>
        <begin position="253"/>
        <end position="361"/>
    </location>
</feature>
<reference evidence="2" key="1">
    <citation type="journal article" date="2023" name="PLoS Negl. Trop. Dis.">
        <title>A genome sequence for Biomphalaria pfeifferi, the major vector snail for the human-infecting parasite Schistosoma mansoni.</title>
        <authorList>
            <person name="Bu L."/>
            <person name="Lu L."/>
            <person name="Laidemitt M.R."/>
            <person name="Zhang S.M."/>
            <person name="Mutuku M."/>
            <person name="Mkoji G."/>
            <person name="Steinauer M."/>
            <person name="Loker E.S."/>
        </authorList>
    </citation>
    <scope>NUCLEOTIDE SEQUENCE</scope>
    <source>
        <strain evidence="2">KasaAsao</strain>
    </source>
</reference>
<dbReference type="InterPro" id="IPR003599">
    <property type="entry name" value="Ig_sub"/>
</dbReference>
<feature type="domain" description="Immunoglobulin" evidence="1">
    <location>
        <begin position="176"/>
        <end position="246"/>
    </location>
</feature>
<dbReference type="GO" id="GO:0016020">
    <property type="term" value="C:membrane"/>
    <property type="evidence" value="ECO:0007669"/>
    <property type="project" value="InterPro"/>
</dbReference>
<sequence>MVFINIRSKVCGNNLFIFTIILHIDVYSAQCVIAEYGQKANMNFDLKNVSSGNFEIKFLQEYVDGYQLVLTSNTQTQEVWETLEYSRRITTTIDGEELKITLIRSRHEDSGRYVCMKGDAEVNGCNTQLFVKNSYVKVKQRINEHQHAYFWLEMNSLKKKVKTVTLRFNRTTSSLSDDILTINRRDLRVQVTKPYLSRIFYKSDLQNRIVNVTLMRVTLMDDGQYRCYSNHQMIPEGVCGVSLSVNIADSQDPKDVSVIVHGNASLIFQSPYANGSVHKVLVKFQKIEEFNKLMMTLDPVNKTFETGPGYASRLILNSVTSRGFLNVTLIQVSVADDGFYQCFSGDKGMEPLGLKLKLNVIHMARKPVVTNTWPVFPGNGIQTECDSAMFQLPNNSKRIREMSLRTRRPRFKHFHEILTLNPSQDPPLRNTLFSETTYKSRYEVGPGNESMRLAAWIPADTPGAVQEYDCTLTIEMQDGIDVLYSLTSVVKVLYLQEVKGILYRNITLTFNMSRISQVLSTELTIQFRAKGKFDHQQVLFIHISSFNITKSSLYSRRISRIISTKSESLTITLSYLTLSDTGDFKCYVAELEDYLPECGNSLFVDVEPSDDEYQVNAVEGGEAELAFYTLLDKPFYAFIVIKFEPSSDPSSAREILSIVDPSYGNASVKEDKQLLAYRTRTHVHVFLKQITVERDGTYRCFDEQDSAIHGCARKLNVMTLKLKPIVYKSWRVFFMEHLKVRCDQQRFLWPDKVKRVLDITLSKRNVNEDSFRPLVTFSPFSDEPLTDHQTRRRKYVRKVSLLSSQDLAELEVQFPNADLGDSGEYECSVNVVTDTENITLHSLIAWVTLRKTNELKAYGETSVSLDFNMRLLRDPEEIVHLKFCKESENTFTEVLRVNRSIMLVELLAEDIYNIRVMKDNYVLFVNLLRMTEALAGLYGCFIGREKALVGDSSLRVVFKNGSETNITEKGYITQSDQPTEITPGDETNNETEDLGILTNRSPPLAQNVTLDFNVTAVSAEIPFFSIRFRKENQTSWLDLLEVYTANGQVKYLRPLNESIAFTDNPNTGQVGLWLYEFSPAMYGVYKCFHISASVFIQTAGCGYNLSYTFDINVGCNDYINLASVLVCFFVTFARRD</sequence>
<comment type="caution">
    <text evidence="2">The sequence shown here is derived from an EMBL/GenBank/DDBJ whole genome shotgun (WGS) entry which is preliminary data.</text>
</comment>
<proteinExistence type="predicted"/>
<evidence type="ECO:0000313" key="2">
    <source>
        <dbReference type="EMBL" id="KAK0064323.1"/>
    </source>
</evidence>
<dbReference type="PANTHER" id="PTHR15343">
    <property type="entry name" value="CD7"/>
    <property type="match status" value="1"/>
</dbReference>
<evidence type="ECO:0000259" key="1">
    <source>
        <dbReference type="SMART" id="SM00409"/>
    </source>
</evidence>
<evidence type="ECO:0000313" key="3">
    <source>
        <dbReference type="Proteomes" id="UP001233172"/>
    </source>
</evidence>
<name>A0AAD8FHQ0_BIOPF</name>
<dbReference type="EMBL" id="JASAOG010000017">
    <property type="protein sequence ID" value="KAK0064323.1"/>
    <property type="molecule type" value="Genomic_DNA"/>
</dbReference>
<accession>A0AAD8FHQ0</accession>
<gene>
    <name evidence="2" type="ORF">Bpfe_005982</name>
</gene>
<dbReference type="InterPro" id="IPR039090">
    <property type="entry name" value="CD7"/>
</dbReference>
<feature type="domain" description="Immunoglobulin" evidence="1">
    <location>
        <begin position="712"/>
        <end position="850"/>
    </location>
</feature>
<keyword evidence="3" id="KW-1185">Reference proteome</keyword>
<dbReference type="SMART" id="SM00409">
    <property type="entry name" value="IG"/>
    <property type="match status" value="6"/>
</dbReference>
<dbReference type="InterPro" id="IPR013783">
    <property type="entry name" value="Ig-like_fold"/>
</dbReference>